<dbReference type="AlphaFoldDB" id="A0A0A9EUI3"/>
<evidence type="ECO:0000313" key="1">
    <source>
        <dbReference type="EMBL" id="JAE02629.1"/>
    </source>
</evidence>
<sequence>MVSLQRKRSCVLRPDISTRPASSRLRKLLLCPSSSPSCCCCCCLSSSSHLLLTTNRDVASLAGRQGKAARRSNGLGGRSAAAGCG</sequence>
<organism evidence="1">
    <name type="scientific">Arundo donax</name>
    <name type="common">Giant reed</name>
    <name type="synonym">Donax arundinaceus</name>
    <dbReference type="NCBI Taxonomy" id="35708"/>
    <lineage>
        <taxon>Eukaryota</taxon>
        <taxon>Viridiplantae</taxon>
        <taxon>Streptophyta</taxon>
        <taxon>Embryophyta</taxon>
        <taxon>Tracheophyta</taxon>
        <taxon>Spermatophyta</taxon>
        <taxon>Magnoliopsida</taxon>
        <taxon>Liliopsida</taxon>
        <taxon>Poales</taxon>
        <taxon>Poaceae</taxon>
        <taxon>PACMAD clade</taxon>
        <taxon>Arundinoideae</taxon>
        <taxon>Arundineae</taxon>
        <taxon>Arundo</taxon>
    </lineage>
</organism>
<protein>
    <submittedName>
        <fullName evidence="1">Uncharacterized protein</fullName>
    </submittedName>
</protein>
<dbReference type="EMBL" id="GBRH01195267">
    <property type="protein sequence ID" value="JAE02629.1"/>
    <property type="molecule type" value="Transcribed_RNA"/>
</dbReference>
<name>A0A0A9EUI3_ARUDO</name>
<reference evidence="1" key="2">
    <citation type="journal article" date="2015" name="Data Brief">
        <title>Shoot transcriptome of the giant reed, Arundo donax.</title>
        <authorList>
            <person name="Barrero R.A."/>
            <person name="Guerrero F.D."/>
            <person name="Moolhuijzen P."/>
            <person name="Goolsby J.A."/>
            <person name="Tidwell J."/>
            <person name="Bellgard S.E."/>
            <person name="Bellgard M.I."/>
        </authorList>
    </citation>
    <scope>NUCLEOTIDE SEQUENCE</scope>
    <source>
        <tissue evidence="1">Shoot tissue taken approximately 20 cm above the soil surface</tissue>
    </source>
</reference>
<reference evidence="1" key="1">
    <citation type="submission" date="2014-09" db="EMBL/GenBank/DDBJ databases">
        <authorList>
            <person name="Magalhaes I.L.F."/>
            <person name="Oliveira U."/>
            <person name="Santos F.R."/>
            <person name="Vidigal T.H.D.A."/>
            <person name="Brescovit A.D."/>
            <person name="Santos A.J."/>
        </authorList>
    </citation>
    <scope>NUCLEOTIDE SEQUENCE</scope>
    <source>
        <tissue evidence="1">Shoot tissue taken approximately 20 cm above the soil surface</tissue>
    </source>
</reference>
<accession>A0A0A9EUI3</accession>
<proteinExistence type="predicted"/>